<accession>A0A2M8PF31</accession>
<evidence type="ECO:0000256" key="5">
    <source>
        <dbReference type="ARBA" id="ARBA00022777"/>
    </source>
</evidence>
<gene>
    <name evidence="10" type="ORF">CUN49_07010</name>
    <name evidence="11" type="ORF">CUN50_04610</name>
</gene>
<evidence type="ECO:0000256" key="1">
    <source>
        <dbReference type="ARBA" id="ARBA00000085"/>
    </source>
</evidence>
<dbReference type="SUPFAM" id="SSF55874">
    <property type="entry name" value="ATPase domain of HSP90 chaperone/DNA topoisomerase II/histidine kinase"/>
    <property type="match status" value="1"/>
</dbReference>
<dbReference type="SMART" id="SM00388">
    <property type="entry name" value="HisKA"/>
    <property type="match status" value="1"/>
</dbReference>
<dbReference type="PANTHER" id="PTHR43547">
    <property type="entry name" value="TWO-COMPONENT HISTIDINE KINASE"/>
    <property type="match status" value="1"/>
</dbReference>
<proteinExistence type="predicted"/>
<dbReference type="SUPFAM" id="SSF52172">
    <property type="entry name" value="CheY-like"/>
    <property type="match status" value="1"/>
</dbReference>
<dbReference type="InterPro" id="IPR001789">
    <property type="entry name" value="Sig_transdc_resp-reg_receiver"/>
</dbReference>
<protein>
    <recommendedName>
        <fullName evidence="2">histidine kinase</fullName>
        <ecNumber evidence="2">2.7.13.3</ecNumber>
    </recommendedName>
</protein>
<dbReference type="CDD" id="cd00075">
    <property type="entry name" value="HATPase"/>
    <property type="match status" value="1"/>
</dbReference>
<dbReference type="CDD" id="cd17574">
    <property type="entry name" value="REC_OmpR"/>
    <property type="match status" value="1"/>
</dbReference>
<dbReference type="InterPro" id="IPR005467">
    <property type="entry name" value="His_kinase_dom"/>
</dbReference>
<dbReference type="CDD" id="cd00082">
    <property type="entry name" value="HisKA"/>
    <property type="match status" value="1"/>
</dbReference>
<dbReference type="SMART" id="SM00387">
    <property type="entry name" value="HATPase_c"/>
    <property type="match status" value="1"/>
</dbReference>
<evidence type="ECO:0000256" key="4">
    <source>
        <dbReference type="ARBA" id="ARBA00022679"/>
    </source>
</evidence>
<dbReference type="FunFam" id="3.30.565.10:FF:000006">
    <property type="entry name" value="Sensor histidine kinase WalK"/>
    <property type="match status" value="1"/>
</dbReference>
<evidence type="ECO:0000313" key="13">
    <source>
        <dbReference type="Proteomes" id="UP000229681"/>
    </source>
</evidence>
<dbReference type="Pfam" id="PF02518">
    <property type="entry name" value="HATPase_c"/>
    <property type="match status" value="1"/>
</dbReference>
<feature type="domain" description="Response regulatory" evidence="9">
    <location>
        <begin position="35"/>
        <end position="153"/>
    </location>
</feature>
<dbReference type="PANTHER" id="PTHR43547:SF2">
    <property type="entry name" value="HYBRID SIGNAL TRANSDUCTION HISTIDINE KINASE C"/>
    <property type="match status" value="1"/>
</dbReference>
<feature type="domain" description="Histidine kinase" evidence="8">
    <location>
        <begin position="177"/>
        <end position="401"/>
    </location>
</feature>
<evidence type="ECO:0000259" key="9">
    <source>
        <dbReference type="PROSITE" id="PS50110"/>
    </source>
</evidence>
<dbReference type="GO" id="GO:0000155">
    <property type="term" value="F:phosphorelay sensor kinase activity"/>
    <property type="evidence" value="ECO:0007669"/>
    <property type="project" value="InterPro"/>
</dbReference>
<comment type="caution">
    <text evidence="11">The sequence shown here is derived from an EMBL/GenBank/DDBJ whole genome shotgun (WGS) entry which is preliminary data.</text>
</comment>
<dbReference type="EMBL" id="PGTL01000022">
    <property type="protein sequence ID" value="PJF42324.1"/>
    <property type="molecule type" value="Genomic_DNA"/>
</dbReference>
<dbReference type="InterPro" id="IPR003594">
    <property type="entry name" value="HATPase_dom"/>
</dbReference>
<dbReference type="SUPFAM" id="SSF47384">
    <property type="entry name" value="Homodimeric domain of signal transducing histidine kinase"/>
    <property type="match status" value="1"/>
</dbReference>
<dbReference type="Gene3D" id="1.10.287.130">
    <property type="match status" value="1"/>
</dbReference>
<keyword evidence="5" id="KW-0418">Kinase</keyword>
<dbReference type="Pfam" id="PF00072">
    <property type="entry name" value="Response_reg"/>
    <property type="match status" value="1"/>
</dbReference>
<evidence type="ECO:0000313" key="10">
    <source>
        <dbReference type="EMBL" id="PJF36143.1"/>
    </source>
</evidence>
<dbReference type="Gene3D" id="3.30.565.10">
    <property type="entry name" value="Histidine kinase-like ATPase, C-terminal domain"/>
    <property type="match status" value="1"/>
</dbReference>
<dbReference type="SMART" id="SM00448">
    <property type="entry name" value="REC"/>
    <property type="match status" value="1"/>
</dbReference>
<organism evidence="11 12">
    <name type="scientific">Candidatus Thermofonsia Clade 1 bacterium</name>
    <dbReference type="NCBI Taxonomy" id="2364210"/>
    <lineage>
        <taxon>Bacteria</taxon>
        <taxon>Bacillati</taxon>
        <taxon>Chloroflexota</taxon>
        <taxon>Candidatus Thermofontia</taxon>
        <taxon>Candidatus Thermofonsia Clade 1</taxon>
    </lineage>
</organism>
<keyword evidence="6" id="KW-0902">Two-component regulatory system</keyword>
<reference evidence="12 13" key="1">
    <citation type="submission" date="2017-11" db="EMBL/GenBank/DDBJ databases">
        <title>Evolution of Phototrophy in the Chloroflexi Phylum Driven by Horizontal Gene Transfer.</title>
        <authorList>
            <person name="Ward L.M."/>
            <person name="Hemp J."/>
            <person name="Shih P.M."/>
            <person name="Mcglynn S.E."/>
            <person name="Fischer W."/>
        </authorList>
    </citation>
    <scope>NUCLEOTIDE SEQUENCE [LARGE SCALE GENOMIC DNA]</scope>
    <source>
        <strain evidence="11">CP1_1M</strain>
        <strain evidence="10">JP3_13</strain>
    </source>
</reference>
<dbReference type="AlphaFoldDB" id="A0A2M8PXP6"/>
<dbReference type="PROSITE" id="PS50110">
    <property type="entry name" value="RESPONSE_REGULATORY"/>
    <property type="match status" value="1"/>
</dbReference>
<dbReference type="Proteomes" id="UP000228947">
    <property type="component" value="Unassembled WGS sequence"/>
</dbReference>
<evidence type="ECO:0000256" key="6">
    <source>
        <dbReference type="ARBA" id="ARBA00023012"/>
    </source>
</evidence>
<dbReference type="PRINTS" id="PR00344">
    <property type="entry name" value="BCTRLSENSOR"/>
</dbReference>
<dbReference type="Pfam" id="PF00512">
    <property type="entry name" value="HisKA"/>
    <property type="match status" value="1"/>
</dbReference>
<feature type="modified residue" description="4-aspartylphosphate" evidence="7">
    <location>
        <position position="86"/>
    </location>
</feature>
<accession>A0A2M8PXP6</accession>
<evidence type="ECO:0000259" key="8">
    <source>
        <dbReference type="PROSITE" id="PS50109"/>
    </source>
</evidence>
<evidence type="ECO:0000256" key="7">
    <source>
        <dbReference type="PROSITE-ProRule" id="PRU00169"/>
    </source>
</evidence>
<dbReference type="InterPro" id="IPR036890">
    <property type="entry name" value="HATPase_C_sf"/>
</dbReference>
<dbReference type="InterPro" id="IPR004358">
    <property type="entry name" value="Sig_transdc_His_kin-like_C"/>
</dbReference>
<name>A0A2M8PXP6_9CHLR</name>
<evidence type="ECO:0000256" key="2">
    <source>
        <dbReference type="ARBA" id="ARBA00012438"/>
    </source>
</evidence>
<evidence type="ECO:0000256" key="3">
    <source>
        <dbReference type="ARBA" id="ARBA00022553"/>
    </source>
</evidence>
<keyword evidence="3 7" id="KW-0597">Phosphoprotein</keyword>
<sequence>MINALCRATWHYNILQARMKDNRKYLREMCQMTATILVLEDDQPLMEGIRDMLELQGYQILTATNGLEGLRVLQSSPKPPDLIISDIMMPEMNGYQFLEAVQNNPRWVDIPFIFLTAKGEKEDVREGRLLGADDYVIKPFEAEDLVVRIASKLRRHRQLRQTQESRLTDIKRRILSVIHHEFRTPLTYVVAYSDLLESDVSNMSLAEIKEFLNGVNSGAQRLRRLVENFVLLVELETGEVAATFAWRKRPITDVASIFSAAQESVRQALETLNVRLQVVLPEALPPLIGDAEYLKVVLIRLLDNAIKFSDKPNAEVTLSASYDERYVYFHVTDRGRGIPAEEIPHIFELFYQVDRRRFEDQGTGAGLAIVKGIVELHGGTINVRSVPSEGSTFTIGIPRAKN</sequence>
<keyword evidence="4" id="KW-0808">Transferase</keyword>
<evidence type="ECO:0000313" key="12">
    <source>
        <dbReference type="Proteomes" id="UP000228947"/>
    </source>
</evidence>
<dbReference type="EC" id="2.7.13.3" evidence="2"/>
<comment type="catalytic activity">
    <reaction evidence="1">
        <text>ATP + protein L-histidine = ADP + protein N-phospho-L-histidine.</text>
        <dbReference type="EC" id="2.7.13.3"/>
    </reaction>
</comment>
<dbReference type="InterPro" id="IPR036097">
    <property type="entry name" value="HisK_dim/P_sf"/>
</dbReference>
<dbReference type="Gene3D" id="3.40.50.2300">
    <property type="match status" value="1"/>
</dbReference>
<dbReference type="InterPro" id="IPR011006">
    <property type="entry name" value="CheY-like_superfamily"/>
</dbReference>
<evidence type="ECO:0000313" key="11">
    <source>
        <dbReference type="EMBL" id="PJF42324.1"/>
    </source>
</evidence>
<dbReference type="EMBL" id="PGTM01000077">
    <property type="protein sequence ID" value="PJF36143.1"/>
    <property type="molecule type" value="Genomic_DNA"/>
</dbReference>
<dbReference type="Proteomes" id="UP000229681">
    <property type="component" value="Unassembled WGS sequence"/>
</dbReference>
<dbReference type="InterPro" id="IPR003661">
    <property type="entry name" value="HisK_dim/P_dom"/>
</dbReference>
<dbReference type="PROSITE" id="PS50109">
    <property type="entry name" value="HIS_KIN"/>
    <property type="match status" value="1"/>
</dbReference>